<evidence type="ECO:0000313" key="2">
    <source>
        <dbReference type="Proteomes" id="UP000003560"/>
    </source>
</evidence>
<dbReference type="Proteomes" id="UP000003560">
    <property type="component" value="Unassembled WGS sequence"/>
</dbReference>
<keyword evidence="2" id="KW-1185">Reference proteome</keyword>
<evidence type="ECO:0000313" key="1">
    <source>
        <dbReference type="EMBL" id="EEA89654.1"/>
    </source>
</evidence>
<dbReference type="EMBL" id="ABXJ01000128">
    <property type="protein sequence ID" value="EEA89654.1"/>
    <property type="molecule type" value="Genomic_DNA"/>
</dbReference>
<reference evidence="1 2" key="2">
    <citation type="submission" date="2008-10" db="EMBL/GenBank/DDBJ databases">
        <authorList>
            <person name="Fulton L."/>
            <person name="Clifton S."/>
            <person name="Fulton B."/>
            <person name="Xu J."/>
            <person name="Minx P."/>
            <person name="Pepin K.H."/>
            <person name="Johnson M."/>
            <person name="Thiruvilangam P."/>
            <person name="Bhonagiri V."/>
            <person name="Nash W.E."/>
            <person name="Mardis E.R."/>
            <person name="Wilson R.K."/>
        </authorList>
    </citation>
    <scope>NUCLEOTIDE SEQUENCE [LARGE SCALE GENOMIC DNA]</scope>
    <source>
        <strain evidence="1 2">DSM 13279</strain>
    </source>
</reference>
<gene>
    <name evidence="1" type="ORF">COLSTE_02198</name>
</gene>
<proteinExistence type="predicted"/>
<sequence length="46" mass="5088">MTAQLERPARTAFCPTFPCSGMRCPSAALAFQKWLDIWSISPLSIS</sequence>
<dbReference type="HOGENOM" id="CLU_3182479_0_0_11"/>
<dbReference type="AlphaFoldDB" id="B6GDL5"/>
<organism evidence="1 2">
    <name type="scientific">Collinsella stercoris DSM 13279</name>
    <dbReference type="NCBI Taxonomy" id="445975"/>
    <lineage>
        <taxon>Bacteria</taxon>
        <taxon>Bacillati</taxon>
        <taxon>Actinomycetota</taxon>
        <taxon>Coriobacteriia</taxon>
        <taxon>Coriobacteriales</taxon>
        <taxon>Coriobacteriaceae</taxon>
        <taxon>Collinsella</taxon>
    </lineage>
</organism>
<reference evidence="1 2" key="1">
    <citation type="submission" date="2008-10" db="EMBL/GenBank/DDBJ databases">
        <title>Draft genome sequence of Collinsella stercoris (DSM 13279).</title>
        <authorList>
            <person name="Sudarsanam P."/>
            <person name="Ley R."/>
            <person name="Guruge J."/>
            <person name="Turnbaugh P.J."/>
            <person name="Mahowald M."/>
            <person name="Liep D."/>
            <person name="Gordon J."/>
        </authorList>
    </citation>
    <scope>NUCLEOTIDE SEQUENCE [LARGE SCALE GENOMIC DNA]</scope>
    <source>
        <strain evidence="1 2">DSM 13279</strain>
    </source>
</reference>
<comment type="caution">
    <text evidence="1">The sequence shown here is derived from an EMBL/GenBank/DDBJ whole genome shotgun (WGS) entry which is preliminary data.</text>
</comment>
<accession>B6GDL5</accession>
<protein>
    <submittedName>
        <fullName evidence="1">Uncharacterized protein</fullName>
    </submittedName>
</protein>
<name>B6GDL5_9ACTN</name>